<reference evidence="2" key="1">
    <citation type="submission" date="2020-06" db="EMBL/GenBank/DDBJ databases">
        <authorList>
            <person name="Onetto C."/>
        </authorList>
    </citation>
    <scope>NUCLEOTIDE SEQUENCE</scope>
</reference>
<feature type="compositionally biased region" description="Polar residues" evidence="1">
    <location>
        <begin position="215"/>
        <end position="229"/>
    </location>
</feature>
<feature type="compositionally biased region" description="Basic and acidic residues" evidence="1">
    <location>
        <begin position="35"/>
        <end position="55"/>
    </location>
</feature>
<keyword evidence="3" id="KW-1185">Reference proteome</keyword>
<accession>A0A9N8JET5</accession>
<evidence type="ECO:0000313" key="2">
    <source>
        <dbReference type="EMBL" id="CAD0085691.1"/>
    </source>
</evidence>
<name>A0A9N8JET5_9PEZI</name>
<dbReference type="Proteomes" id="UP000714618">
    <property type="component" value="Unassembled WGS sequence"/>
</dbReference>
<feature type="region of interest" description="Disordered" evidence="1">
    <location>
        <begin position="35"/>
        <end position="56"/>
    </location>
</feature>
<dbReference type="AlphaFoldDB" id="A0A9N8JET5"/>
<feature type="region of interest" description="Disordered" evidence="1">
    <location>
        <begin position="208"/>
        <end position="229"/>
    </location>
</feature>
<gene>
    <name evidence="2" type="ORF">AWRI4233_LOCUS330</name>
</gene>
<organism evidence="2 3">
    <name type="scientific">Aureobasidium mustum</name>
    <dbReference type="NCBI Taxonomy" id="2773714"/>
    <lineage>
        <taxon>Eukaryota</taxon>
        <taxon>Fungi</taxon>
        <taxon>Dikarya</taxon>
        <taxon>Ascomycota</taxon>
        <taxon>Pezizomycotina</taxon>
        <taxon>Dothideomycetes</taxon>
        <taxon>Dothideomycetidae</taxon>
        <taxon>Dothideales</taxon>
        <taxon>Saccotheciaceae</taxon>
        <taxon>Aureobasidium</taxon>
    </lineage>
</organism>
<comment type="caution">
    <text evidence="2">The sequence shown here is derived from an EMBL/GenBank/DDBJ whole genome shotgun (WGS) entry which is preliminary data.</text>
</comment>
<evidence type="ECO:0000256" key="1">
    <source>
        <dbReference type="SAM" id="MobiDB-lite"/>
    </source>
</evidence>
<sequence length="229" mass="26689">MILHTLRTTFDACKPLRKVSSALRFFSASKVGYESPKDTLSAEDKKRREQSRQWDDIPGFKSNVDPEYRRDLRKIVAAANRGYYRNPDHREKLMAKSKTTNALYRAEPDFYVKQRLRVWLPTSAWARDELDWKAHRPVWSAVKVSRTCESCQIERLNGAHLWWQRKYDPSLFDCMHCYLGSDPRQAYPKGCEDVTSLPELRKRKQELDLGMKPGSLSQSKSSAVEDIQS</sequence>
<dbReference type="EMBL" id="CAIJEO010000002">
    <property type="protein sequence ID" value="CAD0085691.1"/>
    <property type="molecule type" value="Genomic_DNA"/>
</dbReference>
<proteinExistence type="predicted"/>
<protein>
    <submittedName>
        <fullName evidence="2">Uncharacterized protein</fullName>
    </submittedName>
</protein>
<evidence type="ECO:0000313" key="3">
    <source>
        <dbReference type="Proteomes" id="UP000714618"/>
    </source>
</evidence>